<dbReference type="EMBL" id="KB446537">
    <property type="protein sequence ID" value="EME46917.1"/>
    <property type="molecule type" value="Genomic_DNA"/>
</dbReference>
<name>N1PU54_DOTSN</name>
<dbReference type="InterPro" id="IPR036477">
    <property type="entry name" value="Formyl_transf_N_sf"/>
</dbReference>
<keyword evidence="5" id="KW-1185">Reference proteome</keyword>
<sequence>MSKAEDPSLAKKPHKTGPLLVSRTPEHVNSARPHVLLIGAGILNLTTAHHLVKHEFRVTIVDAGPDPRFDHDWTCMGTTHGGGDARMFTSTEADNYNEKESEIYRDMQSIFRTTVREGGWAVKAPSELSPAEVEWIEAFENVPASMASGFKKDIHSVNQQGGILWQELKATSPHLFDDVGLHEDIIRMYVEQPALDASVQLNRCLGTLLDTTSLDDFLELHPRFHAAAESGHLAGAFTVKGFTVNVHQFVSKLIADIVNQGGKFRWNCRVQQILRDESGAVSSLQTQFGEALSADHFVVSPGATGQDLLLGTKSQDVIQGVLGVWLQIPNVEPRLQNSIKIHRRGHLVEDINITVAKHAHTGEDILWFGGGYGYVGNDRPADDNPELNALFDELSEVARIYFPKGYEKAKERGSLWPNGEQRYCVRPFTPTGLGVFETLPTATGGKLVITGGNNTGGFAQAPALARAVLRALVNESDPIHTLFHPDRSKSPYAINHSNGHPEKAILSMPQSTSIQRTQPTGKPLKLLLLCSDGPQHRYLRYVFDQAFPGYRCIVETNSGQQNQLFKKGKFIDACYMRYHSLRRYYTGSDHQRKSYFHSRVPSDYTLPPADLTVESLNCRDVWQAVEAWSPEITIVSGTKYIGRKLNTLGGLIINLHIGNLPDYKGNHCVFFALYDGAVDKVAATLHRLTPHLDGGAILDKVYPDVTPTDSEETLYNQCLHLAIDRCVERVMQFSLGLPLQFTKQEDGGMMYRHRDRTPVKEVELWWNEVWKRHLLSDGGLSRGKET</sequence>
<evidence type="ECO:0000259" key="2">
    <source>
        <dbReference type="Pfam" id="PF00551"/>
    </source>
</evidence>
<dbReference type="eggNOG" id="ENOG502T73E">
    <property type="taxonomic scope" value="Eukaryota"/>
</dbReference>
<evidence type="ECO:0000313" key="5">
    <source>
        <dbReference type="Proteomes" id="UP000016933"/>
    </source>
</evidence>
<evidence type="ECO:0000256" key="1">
    <source>
        <dbReference type="SAM" id="MobiDB-lite"/>
    </source>
</evidence>
<organism evidence="4 5">
    <name type="scientific">Dothistroma septosporum (strain NZE10 / CBS 128990)</name>
    <name type="common">Red band needle blight fungus</name>
    <name type="synonym">Mycosphaerella pini</name>
    <dbReference type="NCBI Taxonomy" id="675120"/>
    <lineage>
        <taxon>Eukaryota</taxon>
        <taxon>Fungi</taxon>
        <taxon>Dikarya</taxon>
        <taxon>Ascomycota</taxon>
        <taxon>Pezizomycotina</taxon>
        <taxon>Dothideomycetes</taxon>
        <taxon>Dothideomycetidae</taxon>
        <taxon>Mycosphaerellales</taxon>
        <taxon>Mycosphaerellaceae</taxon>
        <taxon>Dothistroma</taxon>
    </lineage>
</organism>
<dbReference type="InterPro" id="IPR036188">
    <property type="entry name" value="FAD/NAD-bd_sf"/>
</dbReference>
<dbReference type="Proteomes" id="UP000016933">
    <property type="component" value="Unassembled WGS sequence"/>
</dbReference>
<dbReference type="InterPro" id="IPR002376">
    <property type="entry name" value="Formyl_transf_N"/>
</dbReference>
<accession>N1PU54</accession>
<evidence type="ECO:0008006" key="6">
    <source>
        <dbReference type="Google" id="ProtNLM"/>
    </source>
</evidence>
<dbReference type="GO" id="GO:0005737">
    <property type="term" value="C:cytoplasm"/>
    <property type="evidence" value="ECO:0007669"/>
    <property type="project" value="TreeGrafter"/>
</dbReference>
<protein>
    <recommendedName>
        <fullName evidence="6">FAD dependent oxidoreductase domain-containing protein</fullName>
    </recommendedName>
</protein>
<evidence type="ECO:0000313" key="4">
    <source>
        <dbReference type="EMBL" id="EME46917.1"/>
    </source>
</evidence>
<reference evidence="5" key="1">
    <citation type="journal article" date="2012" name="PLoS Genet.">
        <title>The genomes of the fungal plant pathogens Cladosporium fulvum and Dothistroma septosporum reveal adaptation to different hosts and lifestyles but also signatures of common ancestry.</title>
        <authorList>
            <person name="de Wit P.J.G.M."/>
            <person name="van der Burgt A."/>
            <person name="Oekmen B."/>
            <person name="Stergiopoulos I."/>
            <person name="Abd-Elsalam K.A."/>
            <person name="Aerts A.L."/>
            <person name="Bahkali A.H."/>
            <person name="Beenen H.G."/>
            <person name="Chettri P."/>
            <person name="Cox M.P."/>
            <person name="Datema E."/>
            <person name="de Vries R.P."/>
            <person name="Dhillon B."/>
            <person name="Ganley A.R."/>
            <person name="Griffiths S.A."/>
            <person name="Guo Y."/>
            <person name="Hamelin R.C."/>
            <person name="Henrissat B."/>
            <person name="Kabir M.S."/>
            <person name="Jashni M.K."/>
            <person name="Kema G."/>
            <person name="Klaubauf S."/>
            <person name="Lapidus A."/>
            <person name="Levasseur A."/>
            <person name="Lindquist E."/>
            <person name="Mehrabi R."/>
            <person name="Ohm R.A."/>
            <person name="Owen T.J."/>
            <person name="Salamov A."/>
            <person name="Schwelm A."/>
            <person name="Schijlen E."/>
            <person name="Sun H."/>
            <person name="van den Burg H.A."/>
            <person name="van Ham R.C.H.J."/>
            <person name="Zhang S."/>
            <person name="Goodwin S.B."/>
            <person name="Grigoriev I.V."/>
            <person name="Collemare J."/>
            <person name="Bradshaw R.E."/>
        </authorList>
    </citation>
    <scope>NUCLEOTIDE SEQUENCE [LARGE SCALE GENOMIC DNA]</scope>
    <source>
        <strain evidence="5">NZE10 / CBS 128990</strain>
    </source>
</reference>
<dbReference type="SUPFAM" id="SSF53328">
    <property type="entry name" value="Formyltransferase"/>
    <property type="match status" value="1"/>
</dbReference>
<reference evidence="4 5" key="2">
    <citation type="journal article" date="2012" name="PLoS Pathog.">
        <title>Diverse lifestyles and strategies of plant pathogenesis encoded in the genomes of eighteen Dothideomycetes fungi.</title>
        <authorList>
            <person name="Ohm R.A."/>
            <person name="Feau N."/>
            <person name="Henrissat B."/>
            <person name="Schoch C.L."/>
            <person name="Horwitz B.A."/>
            <person name="Barry K.W."/>
            <person name="Condon B.J."/>
            <person name="Copeland A.C."/>
            <person name="Dhillon B."/>
            <person name="Glaser F."/>
            <person name="Hesse C.N."/>
            <person name="Kosti I."/>
            <person name="LaButti K."/>
            <person name="Lindquist E.A."/>
            <person name="Lucas S."/>
            <person name="Salamov A.A."/>
            <person name="Bradshaw R.E."/>
            <person name="Ciuffetti L."/>
            <person name="Hamelin R.C."/>
            <person name="Kema G.H.J."/>
            <person name="Lawrence C."/>
            <person name="Scott J.A."/>
            <person name="Spatafora J.W."/>
            <person name="Turgeon B.G."/>
            <person name="de Wit P.J.G.M."/>
            <person name="Zhong S."/>
            <person name="Goodwin S.B."/>
            <person name="Grigoriev I.V."/>
        </authorList>
    </citation>
    <scope>NUCLEOTIDE SEQUENCE [LARGE SCALE GENOMIC DNA]</scope>
    <source>
        <strain evidence="5">NZE10 / CBS 128990</strain>
    </source>
</reference>
<dbReference type="Gene3D" id="3.40.50.170">
    <property type="entry name" value="Formyl transferase, N-terminal domain"/>
    <property type="match status" value="1"/>
</dbReference>
<feature type="domain" description="Formyl transferase N-terminal" evidence="2">
    <location>
        <begin position="611"/>
        <end position="722"/>
    </location>
</feature>
<dbReference type="Gene3D" id="3.50.50.60">
    <property type="entry name" value="FAD/NAD(P)-binding domain"/>
    <property type="match status" value="1"/>
</dbReference>
<dbReference type="PANTHER" id="PTHR13847">
    <property type="entry name" value="SARCOSINE DEHYDROGENASE-RELATED"/>
    <property type="match status" value="1"/>
</dbReference>
<dbReference type="OMA" id="CSDGPQH"/>
<dbReference type="CDD" id="cd08653">
    <property type="entry name" value="FMT_core_like_3"/>
    <property type="match status" value="1"/>
</dbReference>
<dbReference type="AlphaFoldDB" id="N1PU54"/>
<dbReference type="InterPro" id="IPR006076">
    <property type="entry name" value="FAD-dep_OxRdtase"/>
</dbReference>
<dbReference type="OrthoDB" id="3663474at2759"/>
<feature type="region of interest" description="Disordered" evidence="1">
    <location>
        <begin position="1"/>
        <end position="26"/>
    </location>
</feature>
<proteinExistence type="predicted"/>
<dbReference type="Pfam" id="PF01266">
    <property type="entry name" value="DAO"/>
    <property type="match status" value="1"/>
</dbReference>
<dbReference type="Pfam" id="PF00551">
    <property type="entry name" value="Formyl_trans_N"/>
    <property type="match status" value="1"/>
</dbReference>
<dbReference type="HOGENOM" id="CLU_015807_0_0_1"/>
<dbReference type="SUPFAM" id="SSF51905">
    <property type="entry name" value="FAD/NAD(P)-binding domain"/>
    <property type="match status" value="1"/>
</dbReference>
<dbReference type="Gene3D" id="3.30.9.10">
    <property type="entry name" value="D-Amino Acid Oxidase, subunit A, domain 2"/>
    <property type="match status" value="1"/>
</dbReference>
<evidence type="ECO:0000259" key="3">
    <source>
        <dbReference type="Pfam" id="PF01266"/>
    </source>
</evidence>
<feature type="domain" description="FAD dependent oxidoreductase" evidence="3">
    <location>
        <begin position="35"/>
        <end position="468"/>
    </location>
</feature>
<gene>
    <name evidence="4" type="ORF">DOTSEDRAFT_87328</name>
</gene>